<dbReference type="InterPro" id="IPR029039">
    <property type="entry name" value="Flavoprotein-like_sf"/>
</dbReference>
<keyword evidence="7" id="KW-0560">Oxidoreductase</keyword>
<protein>
    <recommendedName>
        <fullName evidence="5">Flavoprotein WrbA</fullName>
    </recommendedName>
</protein>
<dbReference type="EMBL" id="CP136508">
    <property type="protein sequence ID" value="WUR15874.1"/>
    <property type="molecule type" value="Genomic_DNA"/>
</dbReference>
<dbReference type="GO" id="GO:0003955">
    <property type="term" value="F:NAD(P)H dehydrogenase (quinone) activity"/>
    <property type="evidence" value="ECO:0007669"/>
    <property type="project" value="UniProtKB-EC"/>
</dbReference>
<organism evidence="7 8">
    <name type="scientific">[Empedobacter] haloabium</name>
    <dbReference type="NCBI Taxonomy" id="592317"/>
    <lineage>
        <taxon>Bacteria</taxon>
        <taxon>Pseudomonadati</taxon>
        <taxon>Pseudomonadota</taxon>
        <taxon>Betaproteobacteria</taxon>
        <taxon>Burkholderiales</taxon>
        <taxon>Oxalobacteraceae</taxon>
        <taxon>Telluria group</taxon>
        <taxon>Telluria group incertae sedis</taxon>
    </lineage>
</organism>
<accession>A0ABZ1UTN0</accession>
<evidence type="ECO:0000256" key="4">
    <source>
        <dbReference type="ARBA" id="ARBA00022643"/>
    </source>
</evidence>
<gene>
    <name evidence="7" type="primary">wrbA</name>
    <name evidence="7" type="ORF">E7V67_012435</name>
</gene>
<keyword evidence="8" id="KW-1185">Reference proteome</keyword>
<dbReference type="PROSITE" id="PS00201">
    <property type="entry name" value="FLAVODOXIN"/>
    <property type="match status" value="1"/>
</dbReference>
<dbReference type="InterPro" id="IPR010089">
    <property type="entry name" value="Flavoprotein_WrbA-like"/>
</dbReference>
<dbReference type="Pfam" id="PF03358">
    <property type="entry name" value="FMN_red"/>
    <property type="match status" value="1"/>
</dbReference>
<evidence type="ECO:0000256" key="5">
    <source>
        <dbReference type="ARBA" id="ARBA00029652"/>
    </source>
</evidence>
<dbReference type="NCBIfam" id="TIGR01755">
    <property type="entry name" value="flav_wrbA"/>
    <property type="match status" value="1"/>
</dbReference>
<name>A0ABZ1UTN0_9BURK</name>
<dbReference type="InterPro" id="IPR008254">
    <property type="entry name" value="Flavodoxin/NO_synth"/>
</dbReference>
<evidence type="ECO:0000256" key="3">
    <source>
        <dbReference type="ARBA" id="ARBA00022630"/>
    </source>
</evidence>
<sequence>MNAPNLIILVLYYSRHGSTRKLAELIAQGIESVPGCDARLRTVPAVSTVTEATAPDVPADGAPYVELEDLEQCAALAVGSPTRFGNMASAMKYFWDGTSSQWLSGALAGKPACVFTSTGSLHGGQESTLLSMMIPLLHHGLLVMGLPYTHPDLMTTASGGTPYGASHWSGLDGKKPVTDEEKRLAVAMGRRLAETALRLAGATPVPTSTRSA</sequence>
<dbReference type="Gene3D" id="3.40.50.360">
    <property type="match status" value="1"/>
</dbReference>
<comment type="similarity">
    <text evidence="2">Belongs to the WrbA family.</text>
</comment>
<comment type="cofactor">
    <cofactor evidence="1">
        <name>FMN</name>
        <dbReference type="ChEBI" id="CHEBI:58210"/>
    </cofactor>
</comment>
<dbReference type="PROSITE" id="PS50902">
    <property type="entry name" value="FLAVODOXIN_LIKE"/>
    <property type="match status" value="1"/>
</dbReference>
<evidence type="ECO:0000313" key="8">
    <source>
        <dbReference type="Proteomes" id="UP000321323"/>
    </source>
</evidence>
<proteinExistence type="inferred from homology"/>
<keyword evidence="4" id="KW-0288">FMN</keyword>
<feature type="domain" description="Flavodoxin-like" evidence="6">
    <location>
        <begin position="8"/>
        <end position="193"/>
    </location>
</feature>
<dbReference type="NCBIfam" id="NF002999">
    <property type="entry name" value="PRK03767.1"/>
    <property type="match status" value="1"/>
</dbReference>
<evidence type="ECO:0000259" key="6">
    <source>
        <dbReference type="PROSITE" id="PS50902"/>
    </source>
</evidence>
<keyword evidence="3" id="KW-0285">Flavoprotein</keyword>
<dbReference type="Proteomes" id="UP000321323">
    <property type="component" value="Chromosome"/>
</dbReference>
<evidence type="ECO:0000256" key="2">
    <source>
        <dbReference type="ARBA" id="ARBA00006961"/>
    </source>
</evidence>
<dbReference type="PANTHER" id="PTHR30546">
    <property type="entry name" value="FLAVODOXIN-RELATED PROTEIN WRBA-RELATED"/>
    <property type="match status" value="1"/>
</dbReference>
<dbReference type="SUPFAM" id="SSF52218">
    <property type="entry name" value="Flavoproteins"/>
    <property type="match status" value="1"/>
</dbReference>
<evidence type="ECO:0000256" key="1">
    <source>
        <dbReference type="ARBA" id="ARBA00001917"/>
    </source>
</evidence>
<reference evidence="7 8" key="1">
    <citation type="journal article" date="2019" name="Int. J. Syst. Evol. Microbiol.">
        <title>The Draft Whole-Genome Sequence of the Antibiotic Producer Empedobacter haloabium ATCC 31962 Provides Indications for Its Taxonomic Reclassification.</title>
        <authorList>
            <person name="Miess H."/>
            <person name="Arlt P."/>
            <person name="Apel A.K."/>
            <person name="Weber T."/>
            <person name="Nieselt K."/>
            <person name="Hanssen F."/>
            <person name="Czemmel S."/>
            <person name="Nahnsen S."/>
            <person name="Gross H."/>
        </authorList>
    </citation>
    <scope>NUCLEOTIDE SEQUENCE [LARGE SCALE GENOMIC DNA]</scope>
    <source>
        <strain evidence="7 8">ATCC 31962</strain>
    </source>
</reference>
<dbReference type="PANTHER" id="PTHR30546:SF23">
    <property type="entry name" value="FLAVOPROTEIN-LIKE PROTEIN YCP4-RELATED"/>
    <property type="match status" value="1"/>
</dbReference>
<dbReference type="InterPro" id="IPR005025">
    <property type="entry name" value="FMN_Rdtase-like_dom"/>
</dbReference>
<evidence type="ECO:0000313" key="7">
    <source>
        <dbReference type="EMBL" id="WUR15874.1"/>
    </source>
</evidence>
<dbReference type="InterPro" id="IPR001226">
    <property type="entry name" value="Flavodoxin_CS"/>
</dbReference>